<dbReference type="EMBL" id="GL833121">
    <property type="protein sequence ID" value="EGB12428.1"/>
    <property type="molecule type" value="Genomic_DNA"/>
</dbReference>
<keyword evidence="3" id="KW-1185">Reference proteome</keyword>
<dbReference type="GeneID" id="20223317"/>
<dbReference type="OrthoDB" id="60284at2759"/>
<name>F0XZ19_AURAN</name>
<organism evidence="3">
    <name type="scientific">Aureococcus anophagefferens</name>
    <name type="common">Harmful bloom alga</name>
    <dbReference type="NCBI Taxonomy" id="44056"/>
    <lineage>
        <taxon>Eukaryota</taxon>
        <taxon>Sar</taxon>
        <taxon>Stramenopiles</taxon>
        <taxon>Ochrophyta</taxon>
        <taxon>Pelagophyceae</taxon>
        <taxon>Pelagomonadales</taxon>
        <taxon>Pelagomonadaceae</taxon>
        <taxon>Aureococcus</taxon>
    </lineage>
</organism>
<sequence>MLSTTTALPTETSWGDTLKSYQAERGLASWDKLGEAHPPKDHRVTHYEKRSKFNPLLQRHYDPRRERSARNSAAEADGAKLAAALDKQPPFDIVTHEFRSGKTPAERAPSNKPPDSRTSWNIINHKAKDPRAPPRKSVVDARAESGLLPASWKRREFDIVSNKYISDHKGRTLRDRTEAKHSAQKLFWETHDFDPLLGRYYDAGKEADFAKQRAVLSSIAGQGSVARLPPAVQYCEGAAYDIVSHAVKDQAKLEVASGVGNRAIASKKGPSVEAELRDRSVKRDDRDKSRALARFAKTVDFCEREGGRHHGYDVLTHESHVGRLARPMATMRIKKPDGPWQQLSKSAAVVTADLGGRPLPATKRSATAKAAPRDLSGAQVPAPPTAPASSRTGNVPMRSKPSGRGVPAPTGAAAPAPRPSVPALKLPTSPA</sequence>
<proteinExistence type="predicted"/>
<gene>
    <name evidence="2" type="ORF">AURANDRAFT_61099</name>
</gene>
<feature type="region of interest" description="Disordered" evidence="1">
    <location>
        <begin position="354"/>
        <end position="431"/>
    </location>
</feature>
<dbReference type="Proteomes" id="UP000002729">
    <property type="component" value="Unassembled WGS sequence"/>
</dbReference>
<dbReference type="KEGG" id="aaf:AURANDRAFT_61099"/>
<feature type="region of interest" description="Disordered" evidence="1">
    <location>
        <begin position="99"/>
        <end position="120"/>
    </location>
</feature>
<evidence type="ECO:0000313" key="3">
    <source>
        <dbReference type="Proteomes" id="UP000002729"/>
    </source>
</evidence>
<dbReference type="OMA" id="PKIYTQK"/>
<dbReference type="eggNOG" id="ENOG502S023">
    <property type="taxonomic scope" value="Eukaryota"/>
</dbReference>
<dbReference type="InParanoid" id="F0XZ19"/>
<dbReference type="RefSeq" id="XP_009033459.1">
    <property type="nucleotide sequence ID" value="XM_009035211.1"/>
</dbReference>
<evidence type="ECO:0000313" key="2">
    <source>
        <dbReference type="EMBL" id="EGB12428.1"/>
    </source>
</evidence>
<accession>F0XZ19</accession>
<dbReference type="AlphaFoldDB" id="F0XZ19"/>
<reference evidence="2 3" key="1">
    <citation type="journal article" date="2011" name="Proc. Natl. Acad. Sci. U.S.A.">
        <title>Niche of harmful alga Aureococcus anophagefferens revealed through ecogenomics.</title>
        <authorList>
            <person name="Gobler C.J."/>
            <person name="Berry D.L."/>
            <person name="Dyhrman S.T."/>
            <person name="Wilhelm S.W."/>
            <person name="Salamov A."/>
            <person name="Lobanov A.V."/>
            <person name="Zhang Y."/>
            <person name="Collier J.L."/>
            <person name="Wurch L.L."/>
            <person name="Kustka A.B."/>
            <person name="Dill B.D."/>
            <person name="Shah M."/>
            <person name="VerBerkmoes N.C."/>
            <person name="Kuo A."/>
            <person name="Terry A."/>
            <person name="Pangilinan J."/>
            <person name="Lindquist E.A."/>
            <person name="Lucas S."/>
            <person name="Paulsen I.T."/>
            <person name="Hattenrath-Lehmann T.K."/>
            <person name="Talmage S.C."/>
            <person name="Walker E.A."/>
            <person name="Koch F."/>
            <person name="Burson A.M."/>
            <person name="Marcoval M.A."/>
            <person name="Tang Y.Z."/>
            <person name="Lecleir G.R."/>
            <person name="Coyne K.J."/>
            <person name="Berg G.M."/>
            <person name="Bertrand E.M."/>
            <person name="Saito M.A."/>
            <person name="Gladyshev V.N."/>
            <person name="Grigoriev I.V."/>
        </authorList>
    </citation>
    <scope>NUCLEOTIDE SEQUENCE [LARGE SCALE GENOMIC DNA]</scope>
    <source>
        <strain evidence="3">CCMP 1984</strain>
    </source>
</reference>
<protein>
    <submittedName>
        <fullName evidence="2">Uncharacterized protein</fullName>
    </submittedName>
</protein>
<evidence type="ECO:0000256" key="1">
    <source>
        <dbReference type="SAM" id="MobiDB-lite"/>
    </source>
</evidence>